<dbReference type="GO" id="GO:0000981">
    <property type="term" value="F:DNA-binding transcription factor activity, RNA polymerase II-specific"/>
    <property type="evidence" value="ECO:0007669"/>
    <property type="project" value="InterPro"/>
</dbReference>
<dbReference type="CDD" id="cd00067">
    <property type="entry name" value="GAL4"/>
    <property type="match status" value="1"/>
</dbReference>
<dbReference type="PROSITE" id="PS00463">
    <property type="entry name" value="ZN2_CY6_FUNGAL_1"/>
    <property type="match status" value="1"/>
</dbReference>
<evidence type="ECO:0000313" key="4">
    <source>
        <dbReference type="EMBL" id="RSL40634.1"/>
    </source>
</evidence>
<comment type="caution">
    <text evidence="4">The sequence shown here is derived from an EMBL/GenBank/DDBJ whole genome shotgun (WGS) entry which is preliminary data.</text>
</comment>
<evidence type="ECO:0000256" key="2">
    <source>
        <dbReference type="SAM" id="MobiDB-lite"/>
    </source>
</evidence>
<dbReference type="SUPFAM" id="SSF57701">
    <property type="entry name" value="Zn2/Cys6 DNA-binding domain"/>
    <property type="match status" value="1"/>
</dbReference>
<keyword evidence="1" id="KW-0539">Nucleus</keyword>
<reference evidence="4 5" key="1">
    <citation type="submission" date="2017-06" db="EMBL/GenBank/DDBJ databases">
        <title>Comparative genomic analysis of Ambrosia Fusariam Clade fungi.</title>
        <authorList>
            <person name="Stajich J.E."/>
            <person name="Carrillo J."/>
            <person name="Kijimoto T."/>
            <person name="Eskalen A."/>
            <person name="O'Donnell K."/>
            <person name="Kasson M."/>
        </authorList>
    </citation>
    <scope>NUCLEOTIDE SEQUENCE [LARGE SCALE GENOMIC DNA]</scope>
    <source>
        <strain evidence="4 5">NRRL62584</strain>
    </source>
</reference>
<feature type="domain" description="Zn(2)-C6 fungal-type" evidence="3">
    <location>
        <begin position="132"/>
        <end position="166"/>
    </location>
</feature>
<protein>
    <recommendedName>
        <fullName evidence="3">Zn(2)-C6 fungal-type domain-containing protein</fullName>
    </recommendedName>
</protein>
<dbReference type="PROSITE" id="PS50048">
    <property type="entry name" value="ZN2_CY6_FUNGAL_2"/>
    <property type="match status" value="1"/>
</dbReference>
<dbReference type="EMBL" id="NKCI01000481">
    <property type="protein sequence ID" value="RSL40634.1"/>
    <property type="molecule type" value="Genomic_DNA"/>
</dbReference>
<sequence>MADDGGRLRSYGTPLAPSAHYYPKADSDDPSPGRMQPPAGQQPYPSPQLGHYSPAYPPLQGLRGGFCDDRRSQNPYFTQPYCQQPPPGFSPPPNGHQNCRDLAGGVYEMPQIRPSNLARVIEAAPRQRASIACQYCRKRKIRCSGYQSDPGGKCWNCAKVNRECIFQPLSSSGSIAFISVSAVPGGVAPGTRLPTMSGGYSVPIPSGCSPAGQNTASGTSTPARENRVQQSKNRSIMSLSNLVGSNGITRSQD</sequence>
<name>A0A428NIM0_9HYPO</name>
<dbReference type="Gene3D" id="4.10.240.10">
    <property type="entry name" value="Zn(2)-C6 fungal-type DNA-binding domain"/>
    <property type="match status" value="1"/>
</dbReference>
<dbReference type="Pfam" id="PF00172">
    <property type="entry name" value="Zn_clus"/>
    <property type="match status" value="1"/>
</dbReference>
<dbReference type="Proteomes" id="UP000288168">
    <property type="component" value="Unassembled WGS sequence"/>
</dbReference>
<feature type="compositionally biased region" description="Polar residues" evidence="2">
    <location>
        <begin position="211"/>
        <end position="253"/>
    </location>
</feature>
<gene>
    <name evidence="4" type="ORF">CEP54_016061</name>
</gene>
<dbReference type="STRING" id="1325734.A0A428NIM0"/>
<dbReference type="InterPro" id="IPR001138">
    <property type="entry name" value="Zn2Cys6_DnaBD"/>
</dbReference>
<dbReference type="InterPro" id="IPR036864">
    <property type="entry name" value="Zn2-C6_fun-type_DNA-bd_sf"/>
</dbReference>
<dbReference type="GO" id="GO:0008270">
    <property type="term" value="F:zinc ion binding"/>
    <property type="evidence" value="ECO:0007669"/>
    <property type="project" value="InterPro"/>
</dbReference>
<feature type="region of interest" description="Disordered" evidence="2">
    <location>
        <begin position="210"/>
        <end position="253"/>
    </location>
</feature>
<evidence type="ECO:0000313" key="5">
    <source>
        <dbReference type="Proteomes" id="UP000288168"/>
    </source>
</evidence>
<evidence type="ECO:0000256" key="1">
    <source>
        <dbReference type="ARBA" id="ARBA00023242"/>
    </source>
</evidence>
<dbReference type="OrthoDB" id="5401558at2759"/>
<proteinExistence type="predicted"/>
<keyword evidence="5" id="KW-1185">Reference proteome</keyword>
<evidence type="ECO:0000259" key="3">
    <source>
        <dbReference type="PROSITE" id="PS50048"/>
    </source>
</evidence>
<dbReference type="SMART" id="SM00066">
    <property type="entry name" value="GAL4"/>
    <property type="match status" value="1"/>
</dbReference>
<organism evidence="4 5">
    <name type="scientific">Fusarium duplospermum</name>
    <dbReference type="NCBI Taxonomy" id="1325734"/>
    <lineage>
        <taxon>Eukaryota</taxon>
        <taxon>Fungi</taxon>
        <taxon>Dikarya</taxon>
        <taxon>Ascomycota</taxon>
        <taxon>Pezizomycotina</taxon>
        <taxon>Sordariomycetes</taxon>
        <taxon>Hypocreomycetidae</taxon>
        <taxon>Hypocreales</taxon>
        <taxon>Nectriaceae</taxon>
        <taxon>Fusarium</taxon>
        <taxon>Fusarium solani species complex</taxon>
    </lineage>
</organism>
<accession>A0A428NIM0</accession>
<dbReference type="AlphaFoldDB" id="A0A428NIM0"/>
<feature type="region of interest" description="Disordered" evidence="2">
    <location>
        <begin position="1"/>
        <end position="55"/>
    </location>
</feature>